<keyword evidence="2" id="KW-0808">Transferase</keyword>
<feature type="binding site" evidence="3">
    <location>
        <begin position="763"/>
        <end position="770"/>
    </location>
    <ligand>
        <name>ATP</name>
        <dbReference type="ChEBI" id="CHEBI:30616"/>
    </ligand>
</feature>
<reference evidence="6 7" key="1">
    <citation type="submission" date="2018-07" db="EMBL/GenBank/DDBJ databases">
        <title>Genome sequencing of oomycete isolates from Chile give support for New Zealand origin for Phytophthora kernoviae and make available the first Nothophytophthora sp. genome.</title>
        <authorList>
            <person name="Studholme D.J."/>
            <person name="Sanfuentes E."/>
            <person name="Panda P."/>
            <person name="Hill R."/>
            <person name="Sambles C."/>
            <person name="Grant M."/>
            <person name="Williams N.M."/>
            <person name="Mcdougal R.L."/>
        </authorList>
    </citation>
    <scope>NUCLEOTIDE SEQUENCE [LARGE SCALE GENOMIC DNA]</scope>
    <source>
        <strain evidence="6">Chile6</strain>
    </source>
</reference>
<dbReference type="GO" id="GO:0007018">
    <property type="term" value="P:microtubule-based movement"/>
    <property type="evidence" value="ECO:0007669"/>
    <property type="project" value="InterPro"/>
</dbReference>
<dbReference type="PROSITE" id="PS50067">
    <property type="entry name" value="KINESIN_MOTOR_2"/>
    <property type="match status" value="1"/>
</dbReference>
<comment type="similarity">
    <text evidence="3">Belongs to the TRAFAC class myosin-kinesin ATPase superfamily. Kinesin family.</text>
</comment>
<dbReference type="SMART" id="SM00129">
    <property type="entry name" value="KISc"/>
    <property type="match status" value="1"/>
</dbReference>
<dbReference type="InterPro" id="IPR044748">
    <property type="entry name" value="Trm3/TARBP1_C"/>
</dbReference>
<evidence type="ECO:0000256" key="4">
    <source>
        <dbReference type="SAM" id="Coils"/>
    </source>
</evidence>
<keyword evidence="1" id="KW-0489">Methyltransferase</keyword>
<dbReference type="PANTHER" id="PTHR12029:SF11">
    <property type="entry name" value="METHYLTRANSFERASE TARBP1-RELATED"/>
    <property type="match status" value="1"/>
</dbReference>
<dbReference type="PANTHER" id="PTHR12029">
    <property type="entry name" value="RNA METHYLTRANSFERASE"/>
    <property type="match status" value="1"/>
</dbReference>
<gene>
    <name evidence="6" type="ORF">BBP00_00000277</name>
</gene>
<evidence type="ECO:0000256" key="2">
    <source>
        <dbReference type="ARBA" id="ARBA00022679"/>
    </source>
</evidence>
<evidence type="ECO:0000259" key="5">
    <source>
        <dbReference type="PROSITE" id="PS50067"/>
    </source>
</evidence>
<sequence>MDFVTSAAFVLSQLSVHTMNENGELRNLDALGELCDDLKSVLSAAAHGTVFDLALAAKCLSIVAANAAAIDSLGAFESMDPLALIQMVQVLSLALSQLAGPLASGSDGIERLDSLLEEVWSAYNDSKAKPDALTRAVITCMFQSVFILRAELTTTMKHWITEFIRFALRFADELVELLLYKEPLIDEKEQLTMDSSAPYQGFQGFTPPTNTEAQMAAIAGHAKDSPDWQKQHMLNSDGFGKKLRSWQALCIISAHTTQQQVATHLPALKIAFAVPQLPSVRYYMELFGMRLATKYPLDICDGLLLPMLRDANLMPQVGASLLLVSAYLVNHGLDNDELDLDYGEVLEMMLPWLSTSHGYTRVLAQFLLAKVLPRHVHKLRLASSDNSPGLRFLVGTARFLSENKECKRMLRRQARQLEDFHPDYESSLLGMLSSGFISEFGELLPRDKALRFSEQLKTAMNELYAQYQLENFPQVASSDATGDAPAVSGSESAGGALTVQRKIDTTALLLDDNALPAVMRADFDAARRGGVLNARSRPRQPIIMCASLVDKVPNLAGLARTCEIFNAQKLVVPNLRMTEQDATFATVSATAHKWIPLEEVRPQGNDLREALLRWKREGYTIVAVEQTASSVSLANHTLPRKMVVVLGREKEGIPVDVLQLVDLCVEIPQFGLVRSLNVHHFQSLHPMTKVYLRPRPLADSEQGDEVVEYAVEDRGIRVVNASKHFKNFTGILSMTNSEAYTQAISPLVPAMLAGSTSCCFAYGHTNSGKTHTIFGYGDELGMCQRLLQDMFEQSDGGLLVQVRFYELYNSKVFDLLNNRQPGFVRQDGDGAIHVRSATTMGPNGEVLTQSLHAGYADSANAVIKIIRKGKSIRAEGTSELHHQSSRSHAVLELEIVTPTLAQSRQEVALAQARVVPLGKARDDLYIAIQSQLYTFVNGKHTLSGVQPAQEDQDNLNKLQAQVDTAEAEVTAKKERVIAEKAKYPGGMFVLVDLAGAEYMGEGLARTPQERKEAREINSSLLALKECIRAQSQGTDHIPYRNSKLTMLLKCYLAAENVASTVMITNVSSAVTHLRKALDSIGYAALVASAFKS</sequence>
<dbReference type="GO" id="GO:0008017">
    <property type="term" value="F:microtubule binding"/>
    <property type="evidence" value="ECO:0007669"/>
    <property type="project" value="InterPro"/>
</dbReference>
<feature type="coiled-coil region" evidence="4">
    <location>
        <begin position="948"/>
        <end position="975"/>
    </location>
</feature>
<dbReference type="Pfam" id="PF00588">
    <property type="entry name" value="SpoU_methylase"/>
    <property type="match status" value="1"/>
</dbReference>
<keyword evidence="4" id="KW-0175">Coiled coil</keyword>
<dbReference type="Proteomes" id="UP000277300">
    <property type="component" value="Unassembled WGS sequence"/>
</dbReference>
<proteinExistence type="inferred from homology"/>
<dbReference type="Gene3D" id="3.40.1280.10">
    <property type="match status" value="1"/>
</dbReference>
<dbReference type="CDD" id="cd18091">
    <property type="entry name" value="SpoU-like_TRM3-like"/>
    <property type="match status" value="1"/>
</dbReference>
<organism evidence="6 7">
    <name type="scientific">Phytophthora kernoviae</name>
    <dbReference type="NCBI Taxonomy" id="325452"/>
    <lineage>
        <taxon>Eukaryota</taxon>
        <taxon>Sar</taxon>
        <taxon>Stramenopiles</taxon>
        <taxon>Oomycota</taxon>
        <taxon>Peronosporomycetes</taxon>
        <taxon>Peronosporales</taxon>
        <taxon>Peronosporaceae</taxon>
        <taxon>Phytophthora</taxon>
    </lineage>
</organism>
<dbReference type="SUPFAM" id="SSF75217">
    <property type="entry name" value="alpha/beta knot"/>
    <property type="match status" value="1"/>
</dbReference>
<evidence type="ECO:0000256" key="3">
    <source>
        <dbReference type="PROSITE-ProRule" id="PRU00283"/>
    </source>
</evidence>
<keyword evidence="3" id="KW-0505">Motor protein</keyword>
<dbReference type="AlphaFoldDB" id="A0A3F2S3N8"/>
<dbReference type="InterPro" id="IPR027417">
    <property type="entry name" value="P-loop_NTPase"/>
</dbReference>
<dbReference type="Pfam" id="PF00225">
    <property type="entry name" value="Kinesin"/>
    <property type="match status" value="2"/>
</dbReference>
<accession>A0A3F2S3N8</accession>
<dbReference type="InterPro" id="IPR029028">
    <property type="entry name" value="Alpha/beta_knot_MTases"/>
</dbReference>
<dbReference type="EMBL" id="MBDO02000003">
    <property type="protein sequence ID" value="RLN69580.1"/>
    <property type="molecule type" value="Genomic_DNA"/>
</dbReference>
<dbReference type="Gene3D" id="3.40.850.10">
    <property type="entry name" value="Kinesin motor domain"/>
    <property type="match status" value="1"/>
</dbReference>
<dbReference type="InterPro" id="IPR036961">
    <property type="entry name" value="Kinesin_motor_dom_sf"/>
</dbReference>
<feature type="domain" description="Kinesin motor" evidence="5">
    <location>
        <begin position="687"/>
        <end position="1089"/>
    </location>
</feature>
<dbReference type="GO" id="GO:0030488">
    <property type="term" value="P:tRNA methylation"/>
    <property type="evidence" value="ECO:0007669"/>
    <property type="project" value="InterPro"/>
</dbReference>
<dbReference type="InterPro" id="IPR001752">
    <property type="entry name" value="Kinesin_motor_dom"/>
</dbReference>
<keyword evidence="3" id="KW-0547">Nucleotide-binding</keyword>
<dbReference type="GO" id="GO:0016423">
    <property type="term" value="F:tRNA (guanine) methyltransferase activity"/>
    <property type="evidence" value="ECO:0007669"/>
    <property type="project" value="InterPro"/>
</dbReference>
<comment type="caution">
    <text evidence="6">The sequence shown here is derived from an EMBL/GenBank/DDBJ whole genome shotgun (WGS) entry which is preliminary data.</text>
</comment>
<evidence type="ECO:0000256" key="1">
    <source>
        <dbReference type="ARBA" id="ARBA00022603"/>
    </source>
</evidence>
<dbReference type="PRINTS" id="PR00380">
    <property type="entry name" value="KINESINHEAVY"/>
</dbReference>
<dbReference type="GO" id="GO:0003777">
    <property type="term" value="F:microtubule motor activity"/>
    <property type="evidence" value="ECO:0007669"/>
    <property type="project" value="InterPro"/>
</dbReference>
<protein>
    <recommendedName>
        <fullName evidence="5">Kinesin motor domain-containing protein</fullName>
    </recommendedName>
</protein>
<name>A0A3F2S3N8_9STRA</name>
<dbReference type="InterPro" id="IPR029026">
    <property type="entry name" value="tRNA_m1G_MTases_N"/>
</dbReference>
<dbReference type="InterPro" id="IPR045330">
    <property type="entry name" value="TRM3/TARBP1"/>
</dbReference>
<dbReference type="InterPro" id="IPR001537">
    <property type="entry name" value="SpoU_MeTrfase"/>
</dbReference>
<dbReference type="GO" id="GO:0005524">
    <property type="term" value="F:ATP binding"/>
    <property type="evidence" value="ECO:0007669"/>
    <property type="project" value="UniProtKB-UniRule"/>
</dbReference>
<dbReference type="SUPFAM" id="SSF52540">
    <property type="entry name" value="P-loop containing nucleoside triphosphate hydrolases"/>
    <property type="match status" value="1"/>
</dbReference>
<dbReference type="OrthoDB" id="241340at2759"/>
<evidence type="ECO:0000313" key="7">
    <source>
        <dbReference type="Proteomes" id="UP000277300"/>
    </source>
</evidence>
<evidence type="ECO:0000313" key="6">
    <source>
        <dbReference type="EMBL" id="RLN69580.1"/>
    </source>
</evidence>
<dbReference type="GO" id="GO:0003723">
    <property type="term" value="F:RNA binding"/>
    <property type="evidence" value="ECO:0007669"/>
    <property type="project" value="InterPro"/>
</dbReference>
<keyword evidence="3" id="KW-0067">ATP-binding</keyword>